<name>A0A9P0GDH0_9CUCU</name>
<protein>
    <submittedName>
        <fullName evidence="1">Uncharacterized protein</fullName>
    </submittedName>
</protein>
<reference evidence="1" key="1">
    <citation type="submission" date="2022-01" db="EMBL/GenBank/DDBJ databases">
        <authorList>
            <person name="King R."/>
        </authorList>
    </citation>
    <scope>NUCLEOTIDE SEQUENCE</scope>
</reference>
<dbReference type="AlphaFoldDB" id="A0A9P0GDH0"/>
<proteinExistence type="predicted"/>
<accession>A0A9P0GDH0</accession>
<dbReference type="EMBL" id="OV651818">
    <property type="protein sequence ID" value="CAH1111709.1"/>
    <property type="molecule type" value="Genomic_DNA"/>
</dbReference>
<evidence type="ECO:0000313" key="1">
    <source>
        <dbReference type="EMBL" id="CAH1111709.1"/>
    </source>
</evidence>
<gene>
    <name evidence="1" type="ORF">PSYICH_LOCUS12380</name>
</gene>
<keyword evidence="2" id="KW-1185">Reference proteome</keyword>
<dbReference type="Proteomes" id="UP001153636">
    <property type="component" value="Chromosome 6"/>
</dbReference>
<evidence type="ECO:0000313" key="2">
    <source>
        <dbReference type="Proteomes" id="UP001153636"/>
    </source>
</evidence>
<organism evidence="1 2">
    <name type="scientific">Psylliodes chrysocephalus</name>
    <dbReference type="NCBI Taxonomy" id="3402493"/>
    <lineage>
        <taxon>Eukaryota</taxon>
        <taxon>Metazoa</taxon>
        <taxon>Ecdysozoa</taxon>
        <taxon>Arthropoda</taxon>
        <taxon>Hexapoda</taxon>
        <taxon>Insecta</taxon>
        <taxon>Pterygota</taxon>
        <taxon>Neoptera</taxon>
        <taxon>Endopterygota</taxon>
        <taxon>Coleoptera</taxon>
        <taxon>Polyphaga</taxon>
        <taxon>Cucujiformia</taxon>
        <taxon>Chrysomeloidea</taxon>
        <taxon>Chrysomelidae</taxon>
        <taxon>Galerucinae</taxon>
        <taxon>Alticini</taxon>
        <taxon>Psylliodes</taxon>
    </lineage>
</organism>
<sequence length="293" mass="34267">MADIKYIWCSEKEGETSKFVKLSAKGIQGIISKIRKDNIHELFEPFPDDPVRVHVECRRVYTNPNNIQNDAKFKLSTKDEAQGSCRRVIRSNIPTFLFTEQCLFCGRFVTDREKRDKSGIIQVRTVMFQKSVMKACNSINDLWSEKVQSRLLLVNDLPAADAIYHQACSVNFRKGDLIPKKYQDNSKDELRHKPLGRPMEKDKLDAFLEKALKLSMIYLRRLRLRQRTRSKYQTMTQVRPPKTPKKKLLPDYFGVRNESISQILQIEPSQKPEQFSDGQDNLLTEKIQRWKVL</sequence>
<dbReference type="OrthoDB" id="5975987at2759"/>